<keyword evidence="2" id="KW-1185">Reference proteome</keyword>
<accession>A0AAV0MEB3</accession>
<dbReference type="EMBL" id="CAMGYJ010000007">
    <property type="protein sequence ID" value="CAI0445077.1"/>
    <property type="molecule type" value="Genomic_DNA"/>
</dbReference>
<evidence type="ECO:0000313" key="2">
    <source>
        <dbReference type="Proteomes" id="UP001154282"/>
    </source>
</evidence>
<proteinExistence type="predicted"/>
<reference evidence="1" key="1">
    <citation type="submission" date="2022-08" db="EMBL/GenBank/DDBJ databases">
        <authorList>
            <person name="Gutierrez-Valencia J."/>
        </authorList>
    </citation>
    <scope>NUCLEOTIDE SEQUENCE</scope>
</reference>
<gene>
    <name evidence="1" type="ORF">LITE_LOCUS28402</name>
</gene>
<organism evidence="1 2">
    <name type="scientific">Linum tenue</name>
    <dbReference type="NCBI Taxonomy" id="586396"/>
    <lineage>
        <taxon>Eukaryota</taxon>
        <taxon>Viridiplantae</taxon>
        <taxon>Streptophyta</taxon>
        <taxon>Embryophyta</taxon>
        <taxon>Tracheophyta</taxon>
        <taxon>Spermatophyta</taxon>
        <taxon>Magnoliopsida</taxon>
        <taxon>eudicotyledons</taxon>
        <taxon>Gunneridae</taxon>
        <taxon>Pentapetalae</taxon>
        <taxon>rosids</taxon>
        <taxon>fabids</taxon>
        <taxon>Malpighiales</taxon>
        <taxon>Linaceae</taxon>
        <taxon>Linum</taxon>
    </lineage>
</organism>
<protein>
    <submittedName>
        <fullName evidence="1">Uncharacterized protein</fullName>
    </submittedName>
</protein>
<comment type="caution">
    <text evidence="1">The sequence shown here is derived from an EMBL/GenBank/DDBJ whole genome shotgun (WGS) entry which is preliminary data.</text>
</comment>
<evidence type="ECO:0000313" key="1">
    <source>
        <dbReference type="EMBL" id="CAI0445077.1"/>
    </source>
</evidence>
<sequence>MISVSSFGWFGMEAVCSLTSKKLITWYSPLTIGCWLMNVGPNLVVQPTQPPQTNGYNSPLLCSVFSFH</sequence>
<dbReference type="AlphaFoldDB" id="A0AAV0MEB3"/>
<name>A0AAV0MEB3_9ROSI</name>
<dbReference type="Proteomes" id="UP001154282">
    <property type="component" value="Unassembled WGS sequence"/>
</dbReference>